<dbReference type="InterPro" id="IPR051190">
    <property type="entry name" value="Baculoviral_IAP"/>
</dbReference>
<keyword evidence="1" id="KW-0479">Metal-binding</keyword>
<evidence type="ECO:0000256" key="1">
    <source>
        <dbReference type="ARBA" id="ARBA00022723"/>
    </source>
</evidence>
<feature type="compositionally biased region" description="Basic and acidic residues" evidence="3">
    <location>
        <begin position="562"/>
        <end position="588"/>
    </location>
</feature>
<reference evidence="4 5" key="1">
    <citation type="journal article" date="2018" name="BMC Genomics">
        <title>Comparative genome analyses reveal sequence features reflecting distinct modes of host-adaptation between dicot and monocot powdery mildew.</title>
        <authorList>
            <person name="Wu Y."/>
            <person name="Ma X."/>
            <person name="Pan Z."/>
            <person name="Kale S.D."/>
            <person name="Song Y."/>
            <person name="King H."/>
            <person name="Zhang Q."/>
            <person name="Presley C."/>
            <person name="Deng X."/>
            <person name="Wei C.I."/>
            <person name="Xiao S."/>
        </authorList>
    </citation>
    <scope>NUCLEOTIDE SEQUENCE [LARGE SCALE GENOMIC DNA]</scope>
    <source>
        <strain evidence="4">UCSC1</strain>
    </source>
</reference>
<evidence type="ECO:0000313" key="4">
    <source>
        <dbReference type="EMBL" id="RKF82945.1"/>
    </source>
</evidence>
<proteinExistence type="predicted"/>
<protein>
    <submittedName>
        <fullName evidence="4">Putative at hook domain-containing protein</fullName>
    </submittedName>
</protein>
<dbReference type="CDD" id="cd00022">
    <property type="entry name" value="BIR"/>
    <property type="match status" value="2"/>
</dbReference>
<comment type="caution">
    <text evidence="4">The sequence shown here is derived from an EMBL/GenBank/DDBJ whole genome shotgun (WGS) entry which is preliminary data.</text>
</comment>
<dbReference type="EMBL" id="MCBR01000899">
    <property type="protein sequence ID" value="RKF82945.1"/>
    <property type="molecule type" value="Genomic_DNA"/>
</dbReference>
<dbReference type="OrthoDB" id="2196114at2759"/>
<evidence type="ECO:0000313" key="5">
    <source>
        <dbReference type="Proteomes" id="UP000285405"/>
    </source>
</evidence>
<accession>A0A420J827</accession>
<feature type="region of interest" description="Disordered" evidence="3">
    <location>
        <begin position="231"/>
        <end position="252"/>
    </location>
</feature>
<name>A0A420J827_9PEZI</name>
<dbReference type="SUPFAM" id="SSF57924">
    <property type="entry name" value="Inhibitor of apoptosis (IAP) repeat"/>
    <property type="match status" value="2"/>
</dbReference>
<dbReference type="PANTHER" id="PTHR46771:SF5">
    <property type="entry name" value="DETERIN"/>
    <property type="match status" value="1"/>
</dbReference>
<feature type="compositionally biased region" description="Polar residues" evidence="3">
    <location>
        <begin position="526"/>
        <end position="541"/>
    </location>
</feature>
<dbReference type="PROSITE" id="PS50143">
    <property type="entry name" value="BIR_REPEAT_2"/>
    <property type="match status" value="2"/>
</dbReference>
<dbReference type="PANTHER" id="PTHR46771">
    <property type="entry name" value="DETERIN"/>
    <property type="match status" value="1"/>
</dbReference>
<dbReference type="SMART" id="SM00238">
    <property type="entry name" value="BIR"/>
    <property type="match status" value="2"/>
</dbReference>
<feature type="region of interest" description="Disordered" evidence="3">
    <location>
        <begin position="484"/>
        <end position="629"/>
    </location>
</feature>
<dbReference type="Gene3D" id="1.10.1170.10">
    <property type="entry name" value="Inhibitor Of Apoptosis Protein (2mihbC-IAP-1), Chain A"/>
    <property type="match status" value="2"/>
</dbReference>
<keyword evidence="2" id="KW-0862">Zinc</keyword>
<organism evidence="4 5">
    <name type="scientific">Golovinomyces cichoracearum</name>
    <dbReference type="NCBI Taxonomy" id="62708"/>
    <lineage>
        <taxon>Eukaryota</taxon>
        <taxon>Fungi</taxon>
        <taxon>Dikarya</taxon>
        <taxon>Ascomycota</taxon>
        <taxon>Pezizomycotina</taxon>
        <taxon>Leotiomycetes</taxon>
        <taxon>Erysiphales</taxon>
        <taxon>Erysiphaceae</taxon>
        <taxon>Golovinomyces</taxon>
    </lineage>
</organism>
<feature type="compositionally biased region" description="Polar residues" evidence="3">
    <location>
        <begin position="718"/>
        <end position="727"/>
    </location>
</feature>
<sequence length="861" mass="96229">MGFIHPTDHYFTYESRLASFRKIHSASRRRASNTSARGPKTLKWPHKFLSTQELAKAGFFYLPTPVNLDNVSCFLCHKSLDGWEETDNPLVEHLRHSPECGWAITATIERSDGEWSEEDPLCTKILEARKATFSDKWPHESKKGWKCHVKQMIEAGWKYTPTPESNDMVTCSYCNLALSNWGKNDKPFDKHCECSPDCPFFAMSNSSKQNIRIKNTNLKRARAPRISRLSAQSNQTVTTNASREASLPVEEEDSILTRTSVTSQKTLQERKLEPIKVRRTRSKKNETIAVIGREATNQRVRGSNTCRKTNIEEIQPAEEEDIHNSPKRRITRNRGSIAVDKNRPPSAVVFSQTAKTRSKIISNQKKLSTSNKSSAKPAPPIDVSAIERALEADLVRPLSDDDEGQEMIKSKITKNSIHTITNLEPIDKNEEVIEAEKITKNKELELLPNVSSANGSLYTKKNIDPRNFVEIESQKLGNQDSILQGAAVPDHNPSPNDVLPQNEPVDKGCVSNRQATKILPNRKTRGSTPSTQNNDSINSTIADLENDSENKTLNQSNCNRNDLTEQHNEKERCYENVRRTSHNSEKPDSCVVAQGSDRPNKRKKPSQNVETDAARSESGGPSVKTSGDKIIENDATKLILSKKKICNGLSRDNLSSPSSSQQVIRANPKNSFSKSQDSTSHSRYYSITPPVNPTSPKEATSHSTLYSDAENHPPSPKNLVSNSTLNTPPKTRRVVIVNSATPLGSLHRPAISVGGLISDQPWTAVDADMICVKSPSTFSFIDLTRNVTASVENDPLEHAFDKARQGELTSFEEKMTIAEWIKYNAQLAEEKLRHECESMVNNFEREGTRAIRALEGVECLE</sequence>
<feature type="compositionally biased region" description="Polar residues" evidence="3">
    <location>
        <begin position="694"/>
        <end position="706"/>
    </location>
</feature>
<dbReference type="GO" id="GO:0046872">
    <property type="term" value="F:metal ion binding"/>
    <property type="evidence" value="ECO:0007669"/>
    <property type="project" value="UniProtKB-KW"/>
</dbReference>
<dbReference type="AlphaFoldDB" id="A0A420J827"/>
<evidence type="ECO:0000256" key="3">
    <source>
        <dbReference type="SAM" id="MobiDB-lite"/>
    </source>
</evidence>
<gene>
    <name evidence="4" type="ORF">GcC1_008010</name>
</gene>
<dbReference type="InterPro" id="IPR001370">
    <property type="entry name" value="BIR_rpt"/>
</dbReference>
<evidence type="ECO:0000256" key="2">
    <source>
        <dbReference type="ARBA" id="ARBA00022833"/>
    </source>
</evidence>
<dbReference type="Pfam" id="PF00653">
    <property type="entry name" value="BIR"/>
    <property type="match status" value="2"/>
</dbReference>
<feature type="region of interest" description="Disordered" evidence="3">
    <location>
        <begin position="360"/>
        <end position="380"/>
    </location>
</feature>
<dbReference type="Proteomes" id="UP000285405">
    <property type="component" value="Unassembled WGS sequence"/>
</dbReference>
<feature type="compositionally biased region" description="Polar residues" evidence="3">
    <location>
        <begin position="231"/>
        <end position="243"/>
    </location>
</feature>
<feature type="region of interest" description="Disordered" evidence="3">
    <location>
        <begin position="650"/>
        <end position="727"/>
    </location>
</feature>
<feature type="compositionally biased region" description="Polar residues" evidence="3">
    <location>
        <begin position="360"/>
        <end position="374"/>
    </location>
</feature>
<feature type="compositionally biased region" description="Polar residues" evidence="3">
    <location>
        <begin position="551"/>
        <end position="561"/>
    </location>
</feature>
<feature type="compositionally biased region" description="Polar residues" evidence="3">
    <location>
        <begin position="661"/>
        <end position="685"/>
    </location>
</feature>